<name>A0ACB0LFR4_TRIPR</name>
<accession>A0ACB0LFR4</accession>
<reference evidence="1" key="1">
    <citation type="submission" date="2023-10" db="EMBL/GenBank/DDBJ databases">
        <authorList>
            <person name="Rodriguez Cubillos JULIANA M."/>
            <person name="De Vega J."/>
        </authorList>
    </citation>
    <scope>NUCLEOTIDE SEQUENCE</scope>
</reference>
<proteinExistence type="predicted"/>
<dbReference type="Proteomes" id="UP001177021">
    <property type="component" value="Unassembled WGS sequence"/>
</dbReference>
<dbReference type="EMBL" id="CASHSV030000513">
    <property type="protein sequence ID" value="CAJ2667216.1"/>
    <property type="molecule type" value="Genomic_DNA"/>
</dbReference>
<organism evidence="1 2">
    <name type="scientific">Trifolium pratense</name>
    <name type="common">Red clover</name>
    <dbReference type="NCBI Taxonomy" id="57577"/>
    <lineage>
        <taxon>Eukaryota</taxon>
        <taxon>Viridiplantae</taxon>
        <taxon>Streptophyta</taxon>
        <taxon>Embryophyta</taxon>
        <taxon>Tracheophyta</taxon>
        <taxon>Spermatophyta</taxon>
        <taxon>Magnoliopsida</taxon>
        <taxon>eudicotyledons</taxon>
        <taxon>Gunneridae</taxon>
        <taxon>Pentapetalae</taxon>
        <taxon>rosids</taxon>
        <taxon>fabids</taxon>
        <taxon>Fabales</taxon>
        <taxon>Fabaceae</taxon>
        <taxon>Papilionoideae</taxon>
        <taxon>50 kb inversion clade</taxon>
        <taxon>NPAAA clade</taxon>
        <taxon>Hologalegina</taxon>
        <taxon>IRL clade</taxon>
        <taxon>Trifolieae</taxon>
        <taxon>Trifolium</taxon>
    </lineage>
</organism>
<comment type="caution">
    <text evidence="1">The sequence shown here is derived from an EMBL/GenBank/DDBJ whole genome shotgun (WGS) entry which is preliminary data.</text>
</comment>
<keyword evidence="2" id="KW-1185">Reference proteome</keyword>
<sequence length="771" mass="88784">MTLTNESKYRFWLEDFGLGSRVIITTREKHLLESHKIERTYEVGALNEKEGLELLRWKAVKDNIVDSSYEDILNSGVSYASGLPLALEVLGSNLSGKKHIEEWKSTLDQYERIPHKEIQSILKVSFDALEEEEKSVFLDIACCFKGCTLVEVEDILNAHYGQCMEYCIKVLAEKSLIKISQISPHNDTYNVTLHDLIEDMGKEIVRQESPKEPQRRSRLWFHEDIVQVLEENTGTSQIEIIYMDYREENVIDWKGDELKKMENLRTLIIKNAKFSKGPEHLPNSLRVLEWRGYPSCDTPFDFCAKKLTICKLHESELTLFGLRNSLNSKKFLNLRELNFNNCRYLTQIHAISNLENLEKISFQYCAELLTVHNSVGFLNKLKILDATGCQKLRSFPPMKLISLEELNLAFCKSLENFLEILGEMKNITHIYLEHTSIEELPVSFENLTGLTNLHLSGNGMLKLPSSILMIQNLSAIVASGCLLLPNQNHKLISTVSSNVDILLLPRCNISDEHLPIILTQFANMKALDLSGNNLTIVPESIKECRFLTRLYLVDCKCLREIRGIPPNLNYLSSLGCESLTTRCRNMLLNQELREAGSPLFIVPAGNTRIPQWFEHKNRGSSSSFWFRNKFPSVTVLFVAKYMNECPKNEDLSLRVSLFINGYKCTLDSHHVGCFLKIRPGHAYLFVLRLQSRVLHHKFNSTPDEYLELNSKLDEALLKNEWIHAEVMCESKMMKTLRIRSGIHVFKQKFSIHDIRFSNPYKKRKLDVVLNN</sequence>
<evidence type="ECO:0000313" key="1">
    <source>
        <dbReference type="EMBL" id="CAJ2667216.1"/>
    </source>
</evidence>
<protein>
    <submittedName>
        <fullName evidence="1">Uncharacterized protein</fullName>
    </submittedName>
</protein>
<gene>
    <name evidence="1" type="ORF">MILVUS5_LOCUS31893</name>
</gene>
<evidence type="ECO:0000313" key="2">
    <source>
        <dbReference type="Proteomes" id="UP001177021"/>
    </source>
</evidence>